<dbReference type="InterPro" id="IPR038607">
    <property type="entry name" value="PhoD-like_sf"/>
</dbReference>
<dbReference type="InterPro" id="IPR029052">
    <property type="entry name" value="Metallo-depent_PP-like"/>
</dbReference>
<dbReference type="AlphaFoldDB" id="A0A9D5Q586"/>
<accession>A0A9D5Q586</accession>
<feature type="domain" description="PhoD-like phosphatase metallophosphatase" evidence="2">
    <location>
        <begin position="196"/>
        <end position="488"/>
    </location>
</feature>
<feature type="domain" description="Phospholipase D N-terminal" evidence="3">
    <location>
        <begin position="89"/>
        <end position="177"/>
    </location>
</feature>
<dbReference type="Pfam" id="PF09423">
    <property type="entry name" value="PhoD"/>
    <property type="match status" value="1"/>
</dbReference>
<evidence type="ECO:0000313" key="5">
    <source>
        <dbReference type="Proteomes" id="UP000649604"/>
    </source>
</evidence>
<dbReference type="Proteomes" id="UP000649604">
    <property type="component" value="Unassembled WGS sequence"/>
</dbReference>
<organism evidence="4 5">
    <name type="scientific">candidate division KSB3 bacterium</name>
    <dbReference type="NCBI Taxonomy" id="2044937"/>
    <lineage>
        <taxon>Bacteria</taxon>
        <taxon>candidate division KSB3</taxon>
    </lineage>
</organism>
<keyword evidence="1" id="KW-0472">Membrane</keyword>
<dbReference type="Gene3D" id="3.60.21.70">
    <property type="entry name" value="PhoD-like phosphatase"/>
    <property type="match status" value="1"/>
</dbReference>
<keyword evidence="1" id="KW-1133">Transmembrane helix</keyword>
<dbReference type="CDD" id="cd07389">
    <property type="entry name" value="MPP_PhoD"/>
    <property type="match status" value="1"/>
</dbReference>
<dbReference type="InterPro" id="IPR018946">
    <property type="entry name" value="PhoD-like_MPP"/>
</dbReference>
<dbReference type="Gene3D" id="2.60.40.380">
    <property type="entry name" value="Purple acid phosphatase-like, N-terminal"/>
    <property type="match status" value="1"/>
</dbReference>
<comment type="caution">
    <text evidence="4">The sequence shown here is derived from an EMBL/GenBank/DDBJ whole genome shotgun (WGS) entry which is preliminary data.</text>
</comment>
<sequence length="535" mass="59751">MLKIPKRILSHCNGENMAGLRRRTLNGQTSKEADIMNTMRIKWYCGTIVGILLLIGMLQISWVAAQETPQEDTTTPMALVVEPIPSVTHGPISGEVHATSVVLWARGNTPGTLLFTLAEEPSLESPVNTAQVTVTEDADFTGKVQVDDLKPGTQYHYQVVLLTADERSAPVMGQFQTAPAAQTASELSFTFSAGIGGQGYCRKPETGWTIFKTMLAEHPDLFILLGDSVYVDSACPAPPNIPGAEGPYAELEGFRTRYRYHLADQHYAAFLAQTPVYTTWDDHEILDNFSGTTLNKLHPQLFADGLQAYLEYWPILGPEEEPQRIYRSFTYGAHAEFFVLDTRSYRDPIVNWDPNPRTLEPKTMLGADQFAWLQEGLAASQATWKFIVTSVPLAYPTGWPQPEVDGRDGWANYTEKSGYETELMALLYFLESHEIQNIIFLAGDTHWPFAISYDPDRDGTPNLYEFGASPLSSIPLAPPKQLDPTFNPTILYAEGEFQGDLFNFGHIRVAESGEMTFRVVDWHGQERYALTLQPH</sequence>
<dbReference type="PANTHER" id="PTHR43606">
    <property type="entry name" value="PHOSPHATASE, PUTATIVE (AFU_ORTHOLOGUE AFUA_6G08710)-RELATED"/>
    <property type="match status" value="1"/>
</dbReference>
<proteinExistence type="predicted"/>
<keyword evidence="1" id="KW-0812">Transmembrane</keyword>
<dbReference type="InterPro" id="IPR052900">
    <property type="entry name" value="Phospholipid_Metab_Enz"/>
</dbReference>
<evidence type="ECO:0000313" key="4">
    <source>
        <dbReference type="EMBL" id="MBD3323997.1"/>
    </source>
</evidence>
<reference evidence="4" key="1">
    <citation type="submission" date="2019-11" db="EMBL/GenBank/DDBJ databases">
        <title>Microbial mats filling the niche in hypersaline microbial mats.</title>
        <authorList>
            <person name="Wong H.L."/>
            <person name="Macleod F.I."/>
            <person name="White R.A. III"/>
            <person name="Burns B.P."/>
        </authorList>
    </citation>
    <scope>NUCLEOTIDE SEQUENCE</scope>
    <source>
        <strain evidence="4">Rbin_158</strain>
    </source>
</reference>
<gene>
    <name evidence="4" type="ORF">GF339_05395</name>
</gene>
<dbReference type="InterPro" id="IPR032093">
    <property type="entry name" value="PhoD_N"/>
</dbReference>
<protein>
    <recommendedName>
        <fullName evidence="6">PhoD-like phosphatase metallophosphatase domain-containing protein</fullName>
    </recommendedName>
</protein>
<evidence type="ECO:0008006" key="6">
    <source>
        <dbReference type="Google" id="ProtNLM"/>
    </source>
</evidence>
<evidence type="ECO:0000259" key="3">
    <source>
        <dbReference type="Pfam" id="PF16655"/>
    </source>
</evidence>
<dbReference type="EMBL" id="WJJP01000169">
    <property type="protein sequence ID" value="MBD3323997.1"/>
    <property type="molecule type" value="Genomic_DNA"/>
</dbReference>
<name>A0A9D5Q586_9BACT</name>
<evidence type="ECO:0000256" key="1">
    <source>
        <dbReference type="SAM" id="Phobius"/>
    </source>
</evidence>
<dbReference type="SUPFAM" id="SSF56300">
    <property type="entry name" value="Metallo-dependent phosphatases"/>
    <property type="match status" value="1"/>
</dbReference>
<dbReference type="PANTHER" id="PTHR43606:SF1">
    <property type="entry name" value="PHOD-LIKE PHOSPHATASE METALLOPHOSPHATASE DOMAIN-CONTAINING PROTEIN"/>
    <property type="match status" value="1"/>
</dbReference>
<evidence type="ECO:0000259" key="2">
    <source>
        <dbReference type="Pfam" id="PF09423"/>
    </source>
</evidence>
<dbReference type="Pfam" id="PF16655">
    <property type="entry name" value="PhoD_N"/>
    <property type="match status" value="1"/>
</dbReference>
<feature type="transmembrane region" description="Helical" evidence="1">
    <location>
        <begin position="43"/>
        <end position="65"/>
    </location>
</feature>